<keyword evidence="1" id="KW-0732">Signal</keyword>
<proteinExistence type="predicted"/>
<name>A0A7S1LDV7_NEODS</name>
<dbReference type="AlphaFoldDB" id="A0A7S1LDV7"/>
<sequence length="125" mass="13030">MCCLRASPFLAFTLASGARIEGTPEHVVIVAGRDGGAWRIDLAARVRVGDRMLTGGAADPVVAVDRVHGDVRYTVASASGTVEVLGAGGDGATVLVGAMCTGEAFEPKPYPAALRDWQRRHNRGV</sequence>
<dbReference type="EMBL" id="HBGF01011137">
    <property type="protein sequence ID" value="CAD9101347.1"/>
    <property type="molecule type" value="Transcribed_RNA"/>
</dbReference>
<feature type="signal peptide" evidence="1">
    <location>
        <begin position="1"/>
        <end position="17"/>
    </location>
</feature>
<evidence type="ECO:0000256" key="1">
    <source>
        <dbReference type="SAM" id="SignalP"/>
    </source>
</evidence>
<dbReference type="SUPFAM" id="SSF51294">
    <property type="entry name" value="Hedgehog/intein (Hint) domain"/>
    <property type="match status" value="1"/>
</dbReference>
<evidence type="ECO:0000313" key="2">
    <source>
        <dbReference type="EMBL" id="CAD9101347.1"/>
    </source>
</evidence>
<dbReference type="Gene3D" id="2.170.16.10">
    <property type="entry name" value="Hedgehog/Intein (Hint) domain"/>
    <property type="match status" value="1"/>
</dbReference>
<feature type="chain" id="PRO_5031292361" description="Altered inheritance of mitochondria protein 24, mitochondrial" evidence="1">
    <location>
        <begin position="18"/>
        <end position="125"/>
    </location>
</feature>
<accession>A0A7S1LDV7</accession>
<gene>
    <name evidence="2" type="ORF">NDES1114_LOCUS7399</name>
</gene>
<dbReference type="InterPro" id="IPR036844">
    <property type="entry name" value="Hint_dom_sf"/>
</dbReference>
<protein>
    <recommendedName>
        <fullName evidence="3">Altered inheritance of mitochondria protein 24, mitochondrial</fullName>
    </recommendedName>
</protein>
<organism evidence="2">
    <name type="scientific">Neobodo designis</name>
    <name type="common">Flagellated protozoan</name>
    <name type="synonym">Bodo designis</name>
    <dbReference type="NCBI Taxonomy" id="312471"/>
    <lineage>
        <taxon>Eukaryota</taxon>
        <taxon>Discoba</taxon>
        <taxon>Euglenozoa</taxon>
        <taxon>Kinetoplastea</taxon>
        <taxon>Metakinetoplastina</taxon>
        <taxon>Neobodonida</taxon>
        <taxon>Neobodo</taxon>
    </lineage>
</organism>
<reference evidence="2" key="1">
    <citation type="submission" date="2021-01" db="EMBL/GenBank/DDBJ databases">
        <authorList>
            <person name="Corre E."/>
            <person name="Pelletier E."/>
            <person name="Niang G."/>
            <person name="Scheremetjew M."/>
            <person name="Finn R."/>
            <person name="Kale V."/>
            <person name="Holt S."/>
            <person name="Cochrane G."/>
            <person name="Meng A."/>
            <person name="Brown T."/>
            <person name="Cohen L."/>
        </authorList>
    </citation>
    <scope>NUCLEOTIDE SEQUENCE</scope>
    <source>
        <strain evidence="2">CCAP 1951/1</strain>
    </source>
</reference>
<evidence type="ECO:0008006" key="3">
    <source>
        <dbReference type="Google" id="ProtNLM"/>
    </source>
</evidence>